<dbReference type="Pfam" id="PF00144">
    <property type="entry name" value="Beta-lactamase"/>
    <property type="match status" value="1"/>
</dbReference>
<dbReference type="EMBL" id="RAPN01000001">
    <property type="protein sequence ID" value="RKD90073.1"/>
    <property type="molecule type" value="Genomic_DNA"/>
</dbReference>
<accession>A0A419W3Q0</accession>
<organism evidence="2 3">
    <name type="scientific">Mangrovibacterium diazotrophicum</name>
    <dbReference type="NCBI Taxonomy" id="1261403"/>
    <lineage>
        <taxon>Bacteria</taxon>
        <taxon>Pseudomonadati</taxon>
        <taxon>Bacteroidota</taxon>
        <taxon>Bacteroidia</taxon>
        <taxon>Marinilabiliales</taxon>
        <taxon>Prolixibacteraceae</taxon>
        <taxon>Mangrovibacterium</taxon>
    </lineage>
</organism>
<dbReference type="InterPro" id="IPR050491">
    <property type="entry name" value="AmpC-like"/>
</dbReference>
<proteinExistence type="predicted"/>
<dbReference type="RefSeq" id="WP_147377106.1">
    <property type="nucleotide sequence ID" value="NZ_RAPN01000001.1"/>
</dbReference>
<sequence>MRYIKYLFIAMVLVFSYSSKSYHTHKQIPPYYQLEVQGLNKRITNELSDFSSSPYIEKQIARFNRQWGLKGASLAVVKDDKLVYAQGFGFANDQNDVVQPGNLFRVASVSKLLTGVAIMKLVEEKKLNLDQQVFGPTGIIKDTIFNKVRDKRLYKITVRQLLAHSGGWSQRYGDPAFNSLTIAEKVGDQAPATIHSYYKYIATRRLSFYPGTQTSYSNMGYMFLGEIIATVSGKTYESFIQDNILVPNGIVDMHIANSYAANRFENEVSYYESEGSALVPEYNGSGKMVAKSNGGNPIELLGAAGGWTCSAIELARLVTYIDGEPGVKDILKASSIAEMTDNTYAKGPLGWKTSFNNGTWIRTGSMAGTSAMIKRMDDGLTWVFISNTSSWKGSLLANDINSLMYKICYKVKEWPDQDLFNYYPIHTLPLAKAN</sequence>
<dbReference type="PANTHER" id="PTHR46825:SF9">
    <property type="entry name" value="BETA-LACTAMASE-RELATED DOMAIN-CONTAINING PROTEIN"/>
    <property type="match status" value="1"/>
</dbReference>
<comment type="caution">
    <text evidence="2">The sequence shown here is derived from an EMBL/GenBank/DDBJ whole genome shotgun (WGS) entry which is preliminary data.</text>
</comment>
<evidence type="ECO:0000313" key="3">
    <source>
        <dbReference type="Proteomes" id="UP000283387"/>
    </source>
</evidence>
<reference evidence="2 3" key="1">
    <citation type="submission" date="2018-09" db="EMBL/GenBank/DDBJ databases">
        <title>Genomic Encyclopedia of Archaeal and Bacterial Type Strains, Phase II (KMG-II): from individual species to whole genera.</title>
        <authorList>
            <person name="Goeker M."/>
        </authorList>
    </citation>
    <scope>NUCLEOTIDE SEQUENCE [LARGE SCALE GENOMIC DNA]</scope>
    <source>
        <strain evidence="2 3">DSM 27148</strain>
    </source>
</reference>
<evidence type="ECO:0000259" key="1">
    <source>
        <dbReference type="Pfam" id="PF00144"/>
    </source>
</evidence>
<feature type="domain" description="Beta-lactamase-related" evidence="1">
    <location>
        <begin position="60"/>
        <end position="393"/>
    </location>
</feature>
<gene>
    <name evidence="2" type="ORF">BC643_0409</name>
</gene>
<dbReference type="OrthoDB" id="9793489at2"/>
<dbReference type="Gene3D" id="3.40.710.10">
    <property type="entry name" value="DD-peptidase/beta-lactamase superfamily"/>
    <property type="match status" value="1"/>
</dbReference>
<dbReference type="SUPFAM" id="SSF56601">
    <property type="entry name" value="beta-lactamase/transpeptidase-like"/>
    <property type="match status" value="1"/>
</dbReference>
<evidence type="ECO:0000313" key="2">
    <source>
        <dbReference type="EMBL" id="RKD90073.1"/>
    </source>
</evidence>
<name>A0A419W3Q0_9BACT</name>
<keyword evidence="3" id="KW-1185">Reference proteome</keyword>
<dbReference type="InterPro" id="IPR012338">
    <property type="entry name" value="Beta-lactam/transpept-like"/>
</dbReference>
<dbReference type="Proteomes" id="UP000283387">
    <property type="component" value="Unassembled WGS sequence"/>
</dbReference>
<dbReference type="PANTHER" id="PTHR46825">
    <property type="entry name" value="D-ALANYL-D-ALANINE-CARBOXYPEPTIDASE/ENDOPEPTIDASE AMPH"/>
    <property type="match status" value="1"/>
</dbReference>
<dbReference type="InterPro" id="IPR001466">
    <property type="entry name" value="Beta-lactam-related"/>
</dbReference>
<protein>
    <submittedName>
        <fullName evidence="2">CubicO group peptidase (Beta-lactamase class C family)</fullName>
    </submittedName>
</protein>
<dbReference type="AlphaFoldDB" id="A0A419W3Q0"/>